<reference evidence="2 3" key="1">
    <citation type="submission" date="2013-07" db="EMBL/GenBank/DDBJ databases">
        <title>Completed genome of Sphingomonas sanxanigenens NX02.</title>
        <authorList>
            <person name="Ma T."/>
            <person name="Huang H."/>
            <person name="Wu M."/>
            <person name="Li X."/>
            <person name="Li G."/>
        </authorList>
    </citation>
    <scope>NUCLEOTIDE SEQUENCE [LARGE SCALE GENOMIC DNA]</scope>
    <source>
        <strain evidence="2 3">NX02</strain>
    </source>
</reference>
<protein>
    <submittedName>
        <fullName evidence="2">Uncharacterized protein</fullName>
    </submittedName>
</protein>
<sequence length="77" mass="8378">MLHMVGSLLFASGLLMAVAMIWHMIASRLDAIMEALDPAGRTTQAGMTVEHRSAREAMRASARAALSRQRQQQRAAA</sequence>
<keyword evidence="3" id="KW-1185">Reference proteome</keyword>
<dbReference type="EMBL" id="CP006644">
    <property type="protein sequence ID" value="AHE54561.1"/>
    <property type="molecule type" value="Genomic_DNA"/>
</dbReference>
<evidence type="ECO:0000256" key="1">
    <source>
        <dbReference type="SAM" id="MobiDB-lite"/>
    </source>
</evidence>
<evidence type="ECO:0000313" key="3">
    <source>
        <dbReference type="Proteomes" id="UP000018851"/>
    </source>
</evidence>
<dbReference type="PATRIC" id="fig|1123269.5.peg.2803"/>
<evidence type="ECO:0000313" key="2">
    <source>
        <dbReference type="EMBL" id="AHE54561.1"/>
    </source>
</evidence>
<dbReference type="HOGENOM" id="CLU_2636223_0_0_5"/>
<name>W0ABW0_9SPHN</name>
<gene>
    <name evidence="2" type="ORF">NX02_14380</name>
</gene>
<dbReference type="KEGG" id="ssan:NX02_14380"/>
<organism evidence="2 3">
    <name type="scientific">Sphingomonas sanxanigenens DSM 19645 = NX02</name>
    <dbReference type="NCBI Taxonomy" id="1123269"/>
    <lineage>
        <taxon>Bacteria</taxon>
        <taxon>Pseudomonadati</taxon>
        <taxon>Pseudomonadota</taxon>
        <taxon>Alphaproteobacteria</taxon>
        <taxon>Sphingomonadales</taxon>
        <taxon>Sphingomonadaceae</taxon>
        <taxon>Sphingomonas</taxon>
    </lineage>
</organism>
<dbReference type="RefSeq" id="WP_025292766.1">
    <property type="nucleotide sequence ID" value="NZ_CP006644.1"/>
</dbReference>
<feature type="compositionally biased region" description="Low complexity" evidence="1">
    <location>
        <begin position="59"/>
        <end position="77"/>
    </location>
</feature>
<accession>W0ABW0</accession>
<dbReference type="Proteomes" id="UP000018851">
    <property type="component" value="Chromosome"/>
</dbReference>
<feature type="region of interest" description="Disordered" evidence="1">
    <location>
        <begin position="56"/>
        <end position="77"/>
    </location>
</feature>
<proteinExistence type="predicted"/>
<dbReference type="AlphaFoldDB" id="W0ABW0"/>